<dbReference type="AlphaFoldDB" id="A0A086T646"/>
<protein>
    <submittedName>
        <fullName evidence="9">E3 ubiquitin-protein ligase-like protein</fullName>
    </submittedName>
</protein>
<feature type="region of interest" description="Disordered" evidence="6">
    <location>
        <begin position="787"/>
        <end position="829"/>
    </location>
</feature>
<dbReference type="PROSITE" id="PS00018">
    <property type="entry name" value="EF_HAND_1"/>
    <property type="match status" value="1"/>
</dbReference>
<dbReference type="SUPFAM" id="SSF47473">
    <property type="entry name" value="EF-hand"/>
    <property type="match status" value="1"/>
</dbReference>
<dbReference type="InterPro" id="IPR052260">
    <property type="entry name" value="Autophagy_Rcpt_SigReg"/>
</dbReference>
<feature type="compositionally biased region" description="Basic and acidic residues" evidence="6">
    <location>
        <begin position="527"/>
        <end position="540"/>
    </location>
</feature>
<feature type="compositionally biased region" description="Basic residues" evidence="6">
    <location>
        <begin position="54"/>
        <end position="65"/>
    </location>
</feature>
<evidence type="ECO:0000313" key="9">
    <source>
        <dbReference type="EMBL" id="KFH44828.1"/>
    </source>
</evidence>
<dbReference type="GO" id="GO:0008270">
    <property type="term" value="F:zinc ion binding"/>
    <property type="evidence" value="ECO:0007669"/>
    <property type="project" value="UniProtKB-KW"/>
</dbReference>
<reference evidence="10" key="1">
    <citation type="journal article" date="2014" name="Genome Announc.">
        <title>Genome sequence and annotation of Acremonium chrysogenum, producer of the beta-lactam antibiotic cephalosporin C.</title>
        <authorList>
            <person name="Terfehr D."/>
            <person name="Dahlmann T.A."/>
            <person name="Specht T."/>
            <person name="Zadra I."/>
            <person name="Kuernsteiner H."/>
            <person name="Kueck U."/>
        </authorList>
    </citation>
    <scope>NUCLEOTIDE SEQUENCE [LARGE SCALE GENOMIC DNA]</scope>
    <source>
        <strain evidence="10">ATCC 11550 / CBS 779.69 / DSM 880 / IAM 14645 / JCM 23072 / IMI 49137</strain>
    </source>
</reference>
<feature type="region of interest" description="Disordered" evidence="6">
    <location>
        <begin position="501"/>
        <end position="543"/>
    </location>
</feature>
<evidence type="ECO:0000256" key="1">
    <source>
        <dbReference type="ARBA" id="ARBA00022723"/>
    </source>
</evidence>
<keyword evidence="3" id="KW-0862">Zinc</keyword>
<keyword evidence="4" id="KW-0106">Calcium</keyword>
<feature type="region of interest" description="Disordered" evidence="6">
    <location>
        <begin position="600"/>
        <end position="652"/>
    </location>
</feature>
<accession>A0A086T646</accession>
<dbReference type="HOGENOM" id="CLU_009681_1_0_1"/>
<feature type="compositionally biased region" description="Polar residues" evidence="6">
    <location>
        <begin position="636"/>
        <end position="645"/>
    </location>
</feature>
<feature type="region of interest" description="Disordered" evidence="6">
    <location>
        <begin position="42"/>
        <end position="99"/>
    </location>
</feature>
<feature type="region of interest" description="Disordered" evidence="6">
    <location>
        <begin position="710"/>
        <end position="738"/>
    </location>
</feature>
<dbReference type="InterPro" id="IPR011992">
    <property type="entry name" value="EF-hand-dom_pair"/>
</dbReference>
<dbReference type="PROSITE" id="PS01357">
    <property type="entry name" value="ZF_ZZ_1"/>
    <property type="match status" value="1"/>
</dbReference>
<gene>
    <name evidence="9" type="ORF">ACRE_043270</name>
</gene>
<keyword evidence="2 5" id="KW-0863">Zinc-finger</keyword>
<dbReference type="InterPro" id="IPR000433">
    <property type="entry name" value="Znf_ZZ"/>
</dbReference>
<dbReference type="SMART" id="SM00291">
    <property type="entry name" value="ZnF_ZZ"/>
    <property type="match status" value="1"/>
</dbReference>
<feature type="compositionally biased region" description="Acidic residues" evidence="6">
    <location>
        <begin position="505"/>
        <end position="526"/>
    </location>
</feature>
<dbReference type="Pfam" id="PF00569">
    <property type="entry name" value="ZZ"/>
    <property type="match status" value="1"/>
</dbReference>
<dbReference type="InterPro" id="IPR018247">
    <property type="entry name" value="EF_Hand_1_Ca_BS"/>
</dbReference>
<evidence type="ECO:0000256" key="3">
    <source>
        <dbReference type="ARBA" id="ARBA00022833"/>
    </source>
</evidence>
<feature type="domain" description="EF-hand" evidence="8">
    <location>
        <begin position="316"/>
        <end position="351"/>
    </location>
</feature>
<proteinExistence type="predicted"/>
<keyword evidence="10" id="KW-1185">Reference proteome</keyword>
<evidence type="ECO:0000256" key="2">
    <source>
        <dbReference type="ARBA" id="ARBA00022771"/>
    </source>
</evidence>
<dbReference type="InterPro" id="IPR043145">
    <property type="entry name" value="Znf_ZZ_sf"/>
</dbReference>
<comment type="caution">
    <text evidence="9">The sequence shown here is derived from an EMBL/GenBank/DDBJ whole genome shotgun (WGS) entry which is preliminary data.</text>
</comment>
<dbReference type="InterPro" id="IPR002048">
    <property type="entry name" value="EF_hand_dom"/>
</dbReference>
<dbReference type="PROSITE" id="PS50222">
    <property type="entry name" value="EF_HAND_2"/>
    <property type="match status" value="1"/>
</dbReference>
<sequence>MWFRTPSADSLTRPRLAVAVVSAVAAASVCYYAYQQRDLHRPVSVDGPGLHRSNAVRRARRSRRRGTADSSSSSEDHTAADENADANTSAQPRGDGETVVDEGLAEDWWDDPGYLPAAQRAGHNIVNLLFRVSEDNARRNGCVHRGCLCNSCGMVPIRGIRYRCANCADFDLCETCEAQGVHTKTHIFYKIRVPAPPFGPRQMQPVWYTGDPDTCRRSLPKGLIAKLSRDTGFERPDLEAFWEQWTFMANTEWREDPDELFLAMDRKTFERCLVPTGGSRHAAPNLIHDRMFAFYDYNKDGYIGFSEFIEGQSYRRRRDKLRKVFEGYDLDGDGYVCRKDFLRMFRAYYVLYKQMHKDILEGLEDQLLASTEAQQLVDSRQPLSSLFGREGGIPHDERGMHLEGKTLHRDGSVDVAEGTGVIAPDGDDTAARGDILTSLFAYAVQPSNRWRLVASANDRSENLGQRAGSPRVADTDRPYLMTLIEPPTTLDDLPEAVMGNHTLDIDEDDDGDIEREDTDDEGEDELRDVSRHRSETEQRMRVLSYNRRRVPRLEKRRRDMARAQLHERWKRRQFYLDQEEGGAAPDDWQDNEDIFMQAQDHEAGESSKSAGQPSESRSRSSSKVRFADEMDDFDSRSNLSTSTSVPERWGGFEIPDSETDAGKEILYQVTQQAFNELLDTIFKAAEDIAVEARETKEMRTKFKDAIDSYVAPSDKSDDDAQAGESAKPEGLGFNKIPDPNKALDELLAEMGYTVEGDAEPRNAVDLGKGPEPTAIDDAKESETDLFRDPTMPQFRPNTITSDDLYNDPHAQYYPITRHPQPPSEVETDFEATDETLARWKELSKAEEQAKERGGWGRLSFEEFENIYRSQEYRGNRLDYLGSWIDFCIP</sequence>
<dbReference type="OrthoDB" id="2122982at2759"/>
<dbReference type="STRING" id="857340.A0A086T646"/>
<dbReference type="PROSITE" id="PS50135">
    <property type="entry name" value="ZF_ZZ_2"/>
    <property type="match status" value="1"/>
</dbReference>
<evidence type="ECO:0000256" key="6">
    <source>
        <dbReference type="SAM" id="MobiDB-lite"/>
    </source>
</evidence>
<dbReference type="Proteomes" id="UP000029964">
    <property type="component" value="Unassembled WGS sequence"/>
</dbReference>
<evidence type="ECO:0000259" key="7">
    <source>
        <dbReference type="PROSITE" id="PS50135"/>
    </source>
</evidence>
<dbReference type="PANTHER" id="PTHR15090">
    <property type="entry name" value="SEQUESTOSOME 1-RELATED"/>
    <property type="match status" value="1"/>
</dbReference>
<evidence type="ECO:0000259" key="8">
    <source>
        <dbReference type="PROSITE" id="PS50222"/>
    </source>
</evidence>
<dbReference type="GO" id="GO:0005509">
    <property type="term" value="F:calcium ion binding"/>
    <property type="evidence" value="ECO:0007669"/>
    <property type="project" value="InterPro"/>
</dbReference>
<dbReference type="SUPFAM" id="SSF57850">
    <property type="entry name" value="RING/U-box"/>
    <property type="match status" value="1"/>
</dbReference>
<dbReference type="SMART" id="SM00054">
    <property type="entry name" value="EFh"/>
    <property type="match status" value="2"/>
</dbReference>
<evidence type="ECO:0000313" key="10">
    <source>
        <dbReference type="Proteomes" id="UP000029964"/>
    </source>
</evidence>
<dbReference type="Gene3D" id="1.10.238.10">
    <property type="entry name" value="EF-hand"/>
    <property type="match status" value="1"/>
</dbReference>
<organism evidence="9 10">
    <name type="scientific">Hapsidospora chrysogenum (strain ATCC 11550 / CBS 779.69 / DSM 880 / IAM 14645 / JCM 23072 / IMI 49137)</name>
    <name type="common">Acremonium chrysogenum</name>
    <dbReference type="NCBI Taxonomy" id="857340"/>
    <lineage>
        <taxon>Eukaryota</taxon>
        <taxon>Fungi</taxon>
        <taxon>Dikarya</taxon>
        <taxon>Ascomycota</taxon>
        <taxon>Pezizomycotina</taxon>
        <taxon>Sordariomycetes</taxon>
        <taxon>Hypocreomycetidae</taxon>
        <taxon>Hypocreales</taxon>
        <taxon>Bionectriaceae</taxon>
        <taxon>Hapsidospora</taxon>
    </lineage>
</organism>
<dbReference type="Gene3D" id="3.30.60.90">
    <property type="match status" value="1"/>
</dbReference>
<dbReference type="CDD" id="cd00051">
    <property type="entry name" value="EFh"/>
    <property type="match status" value="1"/>
</dbReference>
<dbReference type="CDD" id="cd02340">
    <property type="entry name" value="ZZ_NBR1_like"/>
    <property type="match status" value="1"/>
</dbReference>
<evidence type="ECO:0000256" key="4">
    <source>
        <dbReference type="ARBA" id="ARBA00022837"/>
    </source>
</evidence>
<evidence type="ECO:0000256" key="5">
    <source>
        <dbReference type="PROSITE-ProRule" id="PRU00228"/>
    </source>
</evidence>
<keyword evidence="1" id="KW-0479">Metal-binding</keyword>
<dbReference type="EMBL" id="JPKY01000041">
    <property type="protein sequence ID" value="KFH44828.1"/>
    <property type="molecule type" value="Genomic_DNA"/>
</dbReference>
<name>A0A086T646_HAPC1</name>
<feature type="domain" description="ZZ-type" evidence="7">
    <location>
        <begin position="144"/>
        <end position="196"/>
    </location>
</feature>